<dbReference type="Proteomes" id="UP001601976">
    <property type="component" value="Unassembled WGS sequence"/>
</dbReference>
<accession>A0ABW6RPB3</accession>
<sequence length="103" mass="11393">MSATGAGFTARLHRTGLFAAPSGVEVGPAWRRPRKVGYSDVVSDENPRKDVQDWVTGDEPTTGPQLSYLDTPRPARHVKRSLAISRTRRRPCPVDAREMPRAP</sequence>
<reference evidence="2 3" key="1">
    <citation type="submission" date="2024-10" db="EMBL/GenBank/DDBJ databases">
        <title>The Natural Products Discovery Center: Release of the First 8490 Sequenced Strains for Exploring Actinobacteria Biosynthetic Diversity.</title>
        <authorList>
            <person name="Kalkreuter E."/>
            <person name="Kautsar S.A."/>
            <person name="Yang D."/>
            <person name="Bader C.D."/>
            <person name="Teijaro C.N."/>
            <person name="Fluegel L."/>
            <person name="Davis C.M."/>
            <person name="Simpson J.R."/>
            <person name="Lauterbach L."/>
            <person name="Steele A.D."/>
            <person name="Gui C."/>
            <person name="Meng S."/>
            <person name="Li G."/>
            <person name="Viehrig K."/>
            <person name="Ye F."/>
            <person name="Su P."/>
            <person name="Kiefer A.F."/>
            <person name="Nichols A."/>
            <person name="Cepeda A.J."/>
            <person name="Yan W."/>
            <person name="Fan B."/>
            <person name="Jiang Y."/>
            <person name="Adhikari A."/>
            <person name="Zheng C.-J."/>
            <person name="Schuster L."/>
            <person name="Cowan T.M."/>
            <person name="Smanski M.J."/>
            <person name="Chevrette M.G."/>
            <person name="De Carvalho L.P.S."/>
            <person name="Shen B."/>
        </authorList>
    </citation>
    <scope>NUCLEOTIDE SEQUENCE [LARGE SCALE GENOMIC DNA]</scope>
    <source>
        <strain evidence="2 3">NPDC003029</strain>
    </source>
</reference>
<keyword evidence="3" id="KW-1185">Reference proteome</keyword>
<comment type="caution">
    <text evidence="2">The sequence shown here is derived from an EMBL/GenBank/DDBJ whole genome shotgun (WGS) entry which is preliminary data.</text>
</comment>
<evidence type="ECO:0000313" key="3">
    <source>
        <dbReference type="Proteomes" id="UP001601976"/>
    </source>
</evidence>
<gene>
    <name evidence="2" type="ORF">ACFYWW_29355</name>
</gene>
<organism evidence="2 3">
    <name type="scientific">Streptomyces flavidovirens</name>
    <dbReference type="NCBI Taxonomy" id="67298"/>
    <lineage>
        <taxon>Bacteria</taxon>
        <taxon>Bacillati</taxon>
        <taxon>Actinomycetota</taxon>
        <taxon>Actinomycetes</taxon>
        <taxon>Kitasatosporales</taxon>
        <taxon>Streptomycetaceae</taxon>
        <taxon>Streptomyces</taxon>
    </lineage>
</organism>
<dbReference type="RefSeq" id="WP_387897929.1">
    <property type="nucleotide sequence ID" value="NZ_JBIAPK010000011.1"/>
</dbReference>
<feature type="region of interest" description="Disordered" evidence="1">
    <location>
        <begin position="38"/>
        <end position="77"/>
    </location>
</feature>
<dbReference type="InterPro" id="IPR021425">
    <property type="entry name" value="DUF3072"/>
</dbReference>
<dbReference type="Pfam" id="PF11272">
    <property type="entry name" value="DUF3072"/>
    <property type="match status" value="1"/>
</dbReference>
<proteinExistence type="predicted"/>
<evidence type="ECO:0000256" key="1">
    <source>
        <dbReference type="SAM" id="MobiDB-lite"/>
    </source>
</evidence>
<name>A0ABW6RPB3_9ACTN</name>
<evidence type="ECO:0000313" key="2">
    <source>
        <dbReference type="EMBL" id="MFF3342786.1"/>
    </source>
</evidence>
<dbReference type="EMBL" id="JBIAPK010000011">
    <property type="protein sequence ID" value="MFF3342786.1"/>
    <property type="molecule type" value="Genomic_DNA"/>
</dbReference>
<protein>
    <submittedName>
        <fullName evidence="2">DUF3072 domain-containing protein</fullName>
    </submittedName>
</protein>